<dbReference type="InterPro" id="IPR050767">
    <property type="entry name" value="Sel1_AlgK"/>
</dbReference>
<gene>
    <name evidence="5" type="ORF">AB1Y20_021886</name>
</gene>
<feature type="chain" id="PRO_5044261076" description="Fe2OG dioxygenase domain-containing protein" evidence="3">
    <location>
        <begin position="20"/>
        <end position="418"/>
    </location>
</feature>
<dbReference type="SUPFAM" id="SSF81901">
    <property type="entry name" value="HCP-like"/>
    <property type="match status" value="1"/>
</dbReference>
<evidence type="ECO:0000256" key="1">
    <source>
        <dbReference type="ARBA" id="ARBA00038101"/>
    </source>
</evidence>
<proteinExistence type="inferred from homology"/>
<dbReference type="InterPro" id="IPR011990">
    <property type="entry name" value="TPR-like_helical_dom_sf"/>
</dbReference>
<evidence type="ECO:0000259" key="4">
    <source>
        <dbReference type="PROSITE" id="PS51471"/>
    </source>
</evidence>
<comment type="similarity">
    <text evidence="1">Belongs to the sel-1 family.</text>
</comment>
<keyword evidence="2" id="KW-0408">Iron</keyword>
<dbReference type="SMART" id="SM00671">
    <property type="entry name" value="SEL1"/>
    <property type="match status" value="3"/>
</dbReference>
<evidence type="ECO:0000256" key="2">
    <source>
        <dbReference type="RuleBase" id="RU003682"/>
    </source>
</evidence>
<keyword evidence="2" id="KW-0560">Oxidoreductase</keyword>
<dbReference type="AlphaFoldDB" id="A0AB34JFH5"/>
<sequence length="418" mass="45798">MACLLLLLPPAALLPPLSTSLPSSFAPHLPRNGRPRTTRHRTSPAPLLLCLASVEFDHPQPVAFGEWEGTEASVSVYGDAREDGRAYLVDGMVDAATLRALLLAAERELTFCTHLDTVDQSASYLSVVIEDGQPVNEPLAAALHPLLHERLLPYVRWRYGAPSAVVGDALVRRYLPGERQALGQHFDVSAFATAIIPLNPGSYTGGLYLQAGPNVNSRRFVDFARGELLTHQFDVMHGVHVEAGERYSLVVWFSESEQTRAERTAPWVRRAAEGGNSDAQFILGGFHYRGEFGASRDINEAVRWFAESARGNNPMAMLWMATLYANGEGLPQDYDKAAEYWKAAAKQEHPSAQHALGWAYRDGLGVRRDKAAAVHWFRRAAAQGLERAADALLLGSEGWGGMSAAERARALAALRQHE</sequence>
<evidence type="ECO:0000313" key="6">
    <source>
        <dbReference type="Proteomes" id="UP001515480"/>
    </source>
</evidence>
<dbReference type="Pfam" id="PF08238">
    <property type="entry name" value="Sel1"/>
    <property type="match status" value="3"/>
</dbReference>
<dbReference type="InterPro" id="IPR006597">
    <property type="entry name" value="Sel1-like"/>
</dbReference>
<organism evidence="5 6">
    <name type="scientific">Prymnesium parvum</name>
    <name type="common">Toxic golden alga</name>
    <dbReference type="NCBI Taxonomy" id="97485"/>
    <lineage>
        <taxon>Eukaryota</taxon>
        <taxon>Haptista</taxon>
        <taxon>Haptophyta</taxon>
        <taxon>Prymnesiophyceae</taxon>
        <taxon>Prymnesiales</taxon>
        <taxon>Prymnesiaceae</taxon>
        <taxon>Prymnesium</taxon>
    </lineage>
</organism>
<dbReference type="PANTHER" id="PTHR11102:SF160">
    <property type="entry name" value="ERAD-ASSOCIATED E3 UBIQUITIN-PROTEIN LIGASE COMPONENT HRD3"/>
    <property type="match status" value="1"/>
</dbReference>
<feature type="signal peptide" evidence="3">
    <location>
        <begin position="1"/>
        <end position="19"/>
    </location>
</feature>
<protein>
    <recommendedName>
        <fullName evidence="4">Fe2OG dioxygenase domain-containing protein</fullName>
    </recommendedName>
</protein>
<dbReference type="PROSITE" id="PS51471">
    <property type="entry name" value="FE2OG_OXY"/>
    <property type="match status" value="1"/>
</dbReference>
<reference evidence="5 6" key="1">
    <citation type="journal article" date="2024" name="Science">
        <title>Giant polyketide synthase enzymes in the biosynthesis of giant marine polyether toxins.</title>
        <authorList>
            <person name="Fallon T.R."/>
            <person name="Shende V.V."/>
            <person name="Wierzbicki I.H."/>
            <person name="Pendleton A.L."/>
            <person name="Watervoot N.F."/>
            <person name="Auber R.P."/>
            <person name="Gonzalez D.J."/>
            <person name="Wisecaver J.H."/>
            <person name="Moore B.S."/>
        </authorList>
    </citation>
    <scope>NUCLEOTIDE SEQUENCE [LARGE SCALE GENOMIC DNA]</scope>
    <source>
        <strain evidence="5 6">12B1</strain>
    </source>
</reference>
<feature type="domain" description="Fe2OG dioxygenase" evidence="4">
    <location>
        <begin position="162"/>
        <end position="255"/>
    </location>
</feature>
<keyword evidence="2" id="KW-0479">Metal-binding</keyword>
<dbReference type="Gene3D" id="1.25.40.10">
    <property type="entry name" value="Tetratricopeptide repeat domain"/>
    <property type="match status" value="1"/>
</dbReference>
<keyword evidence="3" id="KW-0732">Signal</keyword>
<dbReference type="PANTHER" id="PTHR11102">
    <property type="entry name" value="SEL-1-LIKE PROTEIN"/>
    <property type="match status" value="1"/>
</dbReference>
<evidence type="ECO:0000256" key="3">
    <source>
        <dbReference type="SAM" id="SignalP"/>
    </source>
</evidence>
<name>A0AB34JFH5_PRYPA</name>
<dbReference type="Proteomes" id="UP001515480">
    <property type="component" value="Unassembled WGS sequence"/>
</dbReference>
<accession>A0AB34JFH5</accession>
<keyword evidence="6" id="KW-1185">Reference proteome</keyword>
<comment type="caution">
    <text evidence="5">The sequence shown here is derived from an EMBL/GenBank/DDBJ whole genome shotgun (WGS) entry which is preliminary data.</text>
</comment>
<dbReference type="Gene3D" id="2.60.120.620">
    <property type="entry name" value="q2cbj1_9rhob like domain"/>
    <property type="match status" value="1"/>
</dbReference>
<comment type="similarity">
    <text evidence="2">Belongs to the iron/ascorbate-dependent oxidoreductase family.</text>
</comment>
<dbReference type="GO" id="GO:0046872">
    <property type="term" value="F:metal ion binding"/>
    <property type="evidence" value="ECO:0007669"/>
    <property type="project" value="UniProtKB-KW"/>
</dbReference>
<dbReference type="EMBL" id="JBGBPQ010000008">
    <property type="protein sequence ID" value="KAL1520294.1"/>
    <property type="molecule type" value="Genomic_DNA"/>
</dbReference>
<evidence type="ECO:0000313" key="5">
    <source>
        <dbReference type="EMBL" id="KAL1520294.1"/>
    </source>
</evidence>
<dbReference type="InterPro" id="IPR005123">
    <property type="entry name" value="Oxoglu/Fe-dep_dioxygenase_dom"/>
</dbReference>
<dbReference type="GO" id="GO:0016491">
    <property type="term" value="F:oxidoreductase activity"/>
    <property type="evidence" value="ECO:0007669"/>
    <property type="project" value="UniProtKB-KW"/>
</dbReference>